<dbReference type="Proteomes" id="UP000621500">
    <property type="component" value="Unassembled WGS sequence"/>
</dbReference>
<name>A0ABQ4EZ55_9ACTN</name>
<keyword evidence="1" id="KW-1133">Transmembrane helix</keyword>
<sequence length="74" mass="7762">MAAYASSTEITVAQDSITALLLPFWQLVIGGLVLLAVVVSVHRLARRGRSRMTTGLLVTASAIIGLAVVGMLLQ</sequence>
<organism evidence="2 3">
    <name type="scientific">Plantactinospora mayteni</name>
    <dbReference type="NCBI Taxonomy" id="566021"/>
    <lineage>
        <taxon>Bacteria</taxon>
        <taxon>Bacillati</taxon>
        <taxon>Actinomycetota</taxon>
        <taxon>Actinomycetes</taxon>
        <taxon>Micromonosporales</taxon>
        <taxon>Micromonosporaceae</taxon>
        <taxon>Plantactinospora</taxon>
    </lineage>
</organism>
<reference evidence="2 3" key="1">
    <citation type="submission" date="2021-01" db="EMBL/GenBank/DDBJ databases">
        <title>Whole genome shotgun sequence of Plantactinospora mayteni NBRC 109088.</title>
        <authorList>
            <person name="Komaki H."/>
            <person name="Tamura T."/>
        </authorList>
    </citation>
    <scope>NUCLEOTIDE SEQUENCE [LARGE SCALE GENOMIC DNA]</scope>
    <source>
        <strain evidence="2 3">NBRC 109088</strain>
    </source>
</reference>
<comment type="caution">
    <text evidence="2">The sequence shown here is derived from an EMBL/GenBank/DDBJ whole genome shotgun (WGS) entry which is preliminary data.</text>
</comment>
<feature type="transmembrane region" description="Helical" evidence="1">
    <location>
        <begin position="20"/>
        <end position="41"/>
    </location>
</feature>
<evidence type="ECO:0000313" key="3">
    <source>
        <dbReference type="Proteomes" id="UP000621500"/>
    </source>
</evidence>
<dbReference type="EMBL" id="BONX01000049">
    <property type="protein sequence ID" value="GIG99947.1"/>
    <property type="molecule type" value="Genomic_DNA"/>
</dbReference>
<evidence type="ECO:0000256" key="1">
    <source>
        <dbReference type="SAM" id="Phobius"/>
    </source>
</evidence>
<keyword evidence="3" id="KW-1185">Reference proteome</keyword>
<keyword evidence="1" id="KW-0472">Membrane</keyword>
<keyword evidence="1" id="KW-0812">Transmembrane</keyword>
<gene>
    <name evidence="2" type="ORF">Pma05_65200</name>
</gene>
<protein>
    <submittedName>
        <fullName evidence="2">Uncharacterized protein</fullName>
    </submittedName>
</protein>
<proteinExistence type="predicted"/>
<accession>A0ABQ4EZ55</accession>
<evidence type="ECO:0000313" key="2">
    <source>
        <dbReference type="EMBL" id="GIG99947.1"/>
    </source>
</evidence>
<feature type="transmembrane region" description="Helical" evidence="1">
    <location>
        <begin position="53"/>
        <end position="73"/>
    </location>
</feature>
<dbReference type="RefSeq" id="WP_203861291.1">
    <property type="nucleotide sequence ID" value="NZ_BAAAZQ010000021.1"/>
</dbReference>